<protein>
    <recommendedName>
        <fullName evidence="3">Phage Mu protein F like protein</fullName>
    </recommendedName>
</protein>
<organism evidence="1 2">
    <name type="scientific">Kineosporia succinea</name>
    <dbReference type="NCBI Taxonomy" id="84632"/>
    <lineage>
        <taxon>Bacteria</taxon>
        <taxon>Bacillati</taxon>
        <taxon>Actinomycetota</taxon>
        <taxon>Actinomycetes</taxon>
        <taxon>Kineosporiales</taxon>
        <taxon>Kineosporiaceae</taxon>
        <taxon>Kineosporia</taxon>
    </lineage>
</organism>
<accession>A0ABT9NXS1</accession>
<dbReference type="EMBL" id="JAUSQZ010000001">
    <property type="protein sequence ID" value="MDP9825216.1"/>
    <property type="molecule type" value="Genomic_DNA"/>
</dbReference>
<gene>
    <name evidence="1" type="ORF">J2S57_000965</name>
</gene>
<keyword evidence="2" id="KW-1185">Reference proteome</keyword>
<comment type="caution">
    <text evidence="1">The sequence shown here is derived from an EMBL/GenBank/DDBJ whole genome shotgun (WGS) entry which is preliminary data.</text>
</comment>
<dbReference type="Proteomes" id="UP001235712">
    <property type="component" value="Unassembled WGS sequence"/>
</dbReference>
<dbReference type="RefSeq" id="WP_307238773.1">
    <property type="nucleotide sequence ID" value="NZ_JAUSQZ010000001.1"/>
</dbReference>
<evidence type="ECO:0000313" key="2">
    <source>
        <dbReference type="Proteomes" id="UP001235712"/>
    </source>
</evidence>
<reference evidence="1 2" key="1">
    <citation type="submission" date="2023-07" db="EMBL/GenBank/DDBJ databases">
        <title>Sequencing the genomes of 1000 actinobacteria strains.</title>
        <authorList>
            <person name="Klenk H.-P."/>
        </authorList>
    </citation>
    <scope>NUCLEOTIDE SEQUENCE [LARGE SCALE GENOMIC DNA]</scope>
    <source>
        <strain evidence="1 2">DSM 44388</strain>
    </source>
</reference>
<sequence length="326" mass="35404">MTVTMPEQQPEQTSDLARFTAMVAAYAAAQEALRVNLMALILRYWRLVTNPFAPDQVTQYGEGVAVAVRAAQKRSMDLSVAHQRALLGDMDVKLPRFAMDLPEQPRGVDPVEVAQRALREARILESAGDRTALNPVPLSRAEAMDRGLQRALRMANDDVDLAAREGAQQAFARVPDVVIGYRRVIHPELSRGGTCGLCAAAADRTYTVGELLPIHSGCNCSVSPITPDQDPGDEQNQVDLGVLYRLANGTGGKELSRVRFQIDRHGELGPTLRPRSKGAGDPAVQIAQIDETLAGLGTWAQKNPDVDLGAAQNAQLDERNLLTNRK</sequence>
<name>A0ABT9NXS1_9ACTN</name>
<proteinExistence type="predicted"/>
<evidence type="ECO:0000313" key="1">
    <source>
        <dbReference type="EMBL" id="MDP9825216.1"/>
    </source>
</evidence>
<evidence type="ECO:0008006" key="3">
    <source>
        <dbReference type="Google" id="ProtNLM"/>
    </source>
</evidence>